<proteinExistence type="predicted"/>
<gene>
    <name evidence="2" type="ordered locus">Caka_1476</name>
</gene>
<dbReference type="OrthoDB" id="197290at2"/>
<reference evidence="2 3" key="1">
    <citation type="journal article" date="2010" name="Stand. Genomic Sci.">
        <title>Complete genome sequence of Coraliomargarita akajimensis type strain (04OKA010-24).</title>
        <authorList>
            <person name="Mavromatis K."/>
            <person name="Abt B."/>
            <person name="Brambilla E."/>
            <person name="Lapidus A."/>
            <person name="Copeland A."/>
            <person name="Deshpande S."/>
            <person name="Nolan M."/>
            <person name="Lucas S."/>
            <person name="Tice H."/>
            <person name="Cheng J.F."/>
            <person name="Han C."/>
            <person name="Detter J.C."/>
            <person name="Woyke T."/>
            <person name="Goodwin L."/>
            <person name="Pitluck S."/>
            <person name="Held B."/>
            <person name="Brettin T."/>
            <person name="Tapia R."/>
            <person name="Ivanova N."/>
            <person name="Mikhailova N."/>
            <person name="Pati A."/>
            <person name="Liolios K."/>
            <person name="Chen A."/>
            <person name="Palaniappan K."/>
            <person name="Land M."/>
            <person name="Hauser L."/>
            <person name="Chang Y.J."/>
            <person name="Jeffries C.D."/>
            <person name="Rohde M."/>
            <person name="Goker M."/>
            <person name="Bristow J."/>
            <person name="Eisen J.A."/>
            <person name="Markowitz V."/>
            <person name="Hugenholtz P."/>
            <person name="Klenk H.P."/>
            <person name="Kyrpides N.C."/>
        </authorList>
    </citation>
    <scope>NUCLEOTIDE SEQUENCE [LARGE SCALE GENOMIC DNA]</scope>
    <source>
        <strain evidence="3">DSM 45221 / IAM 15411 / JCM 23193 / KCTC 12865</strain>
    </source>
</reference>
<keyword evidence="1" id="KW-0732">Signal</keyword>
<dbReference type="AlphaFoldDB" id="D5EJ96"/>
<evidence type="ECO:0000313" key="2">
    <source>
        <dbReference type="EMBL" id="ADE54495.1"/>
    </source>
</evidence>
<name>D5EJ96_CORAD</name>
<dbReference type="Proteomes" id="UP000000925">
    <property type="component" value="Chromosome"/>
</dbReference>
<evidence type="ECO:0000313" key="3">
    <source>
        <dbReference type="Proteomes" id="UP000000925"/>
    </source>
</evidence>
<dbReference type="KEGG" id="caa:Caka_1476"/>
<dbReference type="RefSeq" id="WP_013043217.1">
    <property type="nucleotide sequence ID" value="NC_014008.1"/>
</dbReference>
<feature type="signal peptide" evidence="1">
    <location>
        <begin position="1"/>
        <end position="20"/>
    </location>
</feature>
<dbReference type="Gene3D" id="2.10.109.10">
    <property type="entry name" value="Umud Fragment, subunit A"/>
    <property type="match status" value="1"/>
</dbReference>
<keyword evidence="3" id="KW-1185">Reference proteome</keyword>
<sequence>MKTTALGAIALVLFSLPLLAAPKSSASFEQALVDAEMVASSNATWSVLQTQGASMGNFYGDNSLIVIRPARLSEIREGMLVVYKNDGNELIAHQVVRHCGNALQTKGHSNTAIDPSPVTENMLLGVIFCVFHANRAPSDEVLSSNGNPLPIAHCRSF</sequence>
<feature type="chain" id="PRO_5003071218" description="Peptidase S24/S26A/S26B/S26C domain-containing protein" evidence="1">
    <location>
        <begin position="21"/>
        <end position="157"/>
    </location>
</feature>
<dbReference type="EMBL" id="CP001998">
    <property type="protein sequence ID" value="ADE54495.1"/>
    <property type="molecule type" value="Genomic_DNA"/>
</dbReference>
<protein>
    <recommendedName>
        <fullName evidence="4">Peptidase S24/S26A/S26B/S26C domain-containing protein</fullName>
    </recommendedName>
</protein>
<dbReference type="eggNOG" id="ENOG5031QAA">
    <property type="taxonomic scope" value="Bacteria"/>
</dbReference>
<accession>D5EJ96</accession>
<dbReference type="HOGENOM" id="CLU_1674939_0_0_0"/>
<dbReference type="STRING" id="583355.Caka_1476"/>
<evidence type="ECO:0008006" key="4">
    <source>
        <dbReference type="Google" id="ProtNLM"/>
    </source>
</evidence>
<evidence type="ECO:0000256" key="1">
    <source>
        <dbReference type="SAM" id="SignalP"/>
    </source>
</evidence>
<organism evidence="2 3">
    <name type="scientific">Coraliomargarita akajimensis (strain DSM 45221 / IAM 15411 / JCM 23193 / KCTC 12865 / 04OKA010-24)</name>
    <dbReference type="NCBI Taxonomy" id="583355"/>
    <lineage>
        <taxon>Bacteria</taxon>
        <taxon>Pseudomonadati</taxon>
        <taxon>Verrucomicrobiota</taxon>
        <taxon>Opitutia</taxon>
        <taxon>Puniceicoccales</taxon>
        <taxon>Coraliomargaritaceae</taxon>
        <taxon>Coraliomargarita</taxon>
    </lineage>
</organism>